<evidence type="ECO:0000313" key="1">
    <source>
        <dbReference type="EMBL" id="PIO59532.1"/>
    </source>
</evidence>
<dbReference type="InterPro" id="IPR036237">
    <property type="entry name" value="Xyl_isomerase-like_sf"/>
</dbReference>
<dbReference type="Proteomes" id="UP000230423">
    <property type="component" value="Unassembled WGS sequence"/>
</dbReference>
<gene>
    <name evidence="1" type="ORF">TELCIR_19004</name>
</gene>
<keyword evidence="2" id="KW-1185">Reference proteome</keyword>
<sequence length="176" mass="19134">DLLVMRDIVALPRARSPYPVPNEWPDKESIDRFDASVDPQDIDALRDEYARHWKQVKNGLLHYQEHLCGVSRGPFKVPVADLLNPSIATMLAPNYFLASGGGAGWTICRAAAPSLSFAASKYKIAAAAGFRQVEVSLPYSEKAEDLKSTADSLGLTHTLINAPTGTLVSVQSKIKV</sequence>
<protein>
    <submittedName>
        <fullName evidence="1">Uncharacterized protein</fullName>
    </submittedName>
</protein>
<dbReference type="AlphaFoldDB" id="A0A2G9TPY9"/>
<organism evidence="1 2">
    <name type="scientific">Teladorsagia circumcincta</name>
    <name type="common">Brown stomach worm</name>
    <name type="synonym">Ostertagia circumcincta</name>
    <dbReference type="NCBI Taxonomy" id="45464"/>
    <lineage>
        <taxon>Eukaryota</taxon>
        <taxon>Metazoa</taxon>
        <taxon>Ecdysozoa</taxon>
        <taxon>Nematoda</taxon>
        <taxon>Chromadorea</taxon>
        <taxon>Rhabditida</taxon>
        <taxon>Rhabditina</taxon>
        <taxon>Rhabditomorpha</taxon>
        <taxon>Strongyloidea</taxon>
        <taxon>Trichostrongylidae</taxon>
        <taxon>Teladorsagia</taxon>
    </lineage>
</organism>
<dbReference type="EMBL" id="KZ357617">
    <property type="protein sequence ID" value="PIO59532.1"/>
    <property type="molecule type" value="Genomic_DNA"/>
</dbReference>
<reference evidence="1 2" key="1">
    <citation type="submission" date="2015-09" db="EMBL/GenBank/DDBJ databases">
        <title>Draft genome of the parasitic nematode Teladorsagia circumcincta isolate WARC Sus (inbred).</title>
        <authorList>
            <person name="Mitreva M."/>
        </authorList>
    </citation>
    <scope>NUCLEOTIDE SEQUENCE [LARGE SCALE GENOMIC DNA]</scope>
    <source>
        <strain evidence="1 2">S</strain>
    </source>
</reference>
<name>A0A2G9TPY9_TELCI</name>
<feature type="non-terminal residue" evidence="1">
    <location>
        <position position="1"/>
    </location>
</feature>
<evidence type="ECO:0000313" key="2">
    <source>
        <dbReference type="Proteomes" id="UP000230423"/>
    </source>
</evidence>
<proteinExistence type="predicted"/>
<dbReference type="SUPFAM" id="SSF51658">
    <property type="entry name" value="Xylose isomerase-like"/>
    <property type="match status" value="1"/>
</dbReference>
<dbReference type="Gene3D" id="3.20.20.150">
    <property type="entry name" value="Divalent-metal-dependent TIM barrel enzymes"/>
    <property type="match status" value="1"/>
</dbReference>
<dbReference type="OrthoDB" id="9993532at2759"/>
<accession>A0A2G9TPY9</accession>